<evidence type="ECO:0000313" key="3">
    <source>
        <dbReference type="EMBL" id="KXJ86395.1"/>
    </source>
</evidence>
<organism evidence="3 4">
    <name type="scientific">Microdochium bolleyi</name>
    <dbReference type="NCBI Taxonomy" id="196109"/>
    <lineage>
        <taxon>Eukaryota</taxon>
        <taxon>Fungi</taxon>
        <taxon>Dikarya</taxon>
        <taxon>Ascomycota</taxon>
        <taxon>Pezizomycotina</taxon>
        <taxon>Sordariomycetes</taxon>
        <taxon>Xylariomycetidae</taxon>
        <taxon>Xylariales</taxon>
        <taxon>Microdochiaceae</taxon>
        <taxon>Microdochium</taxon>
    </lineage>
</organism>
<dbReference type="InterPro" id="IPR056884">
    <property type="entry name" value="NPHP3-like_N"/>
</dbReference>
<evidence type="ECO:0000259" key="2">
    <source>
        <dbReference type="Pfam" id="PF24883"/>
    </source>
</evidence>
<feature type="non-terminal residue" evidence="3">
    <location>
        <position position="244"/>
    </location>
</feature>
<dbReference type="Proteomes" id="UP000070501">
    <property type="component" value="Unassembled WGS sequence"/>
</dbReference>
<dbReference type="PANTHER" id="PTHR10039:SF5">
    <property type="entry name" value="NACHT DOMAIN-CONTAINING PROTEIN"/>
    <property type="match status" value="1"/>
</dbReference>
<dbReference type="InterPro" id="IPR027417">
    <property type="entry name" value="P-loop_NTPase"/>
</dbReference>
<evidence type="ECO:0000256" key="1">
    <source>
        <dbReference type="ARBA" id="ARBA00022737"/>
    </source>
</evidence>
<dbReference type="AlphaFoldDB" id="A0A136IN77"/>
<sequence length="244" mass="28219">MVLSAFIWSSGIEIQRSMQGMLCTLVYQLLSIRKDLARLVADDQVVPLRHRRTPSDWSEAELQDVLSRLLHGTDHTVVILIDGLDEVIQDDGSSERVLAWVRSMSRHKHVKVCVSSRPEPIFERSLQHYPHLRLQDLTRRDISRFDQGDMIVSQIVSRADGVFLWVQLVVRSLKEAIRNYDSWDQLWQRIDDTPDSLEALYASMLERRGRNAKIYHESAGTFFALLLIDDIFQSSETLEMNSLL</sequence>
<dbReference type="OrthoDB" id="4773572at2759"/>
<dbReference type="SUPFAM" id="SSF52540">
    <property type="entry name" value="P-loop containing nucleoside triphosphate hydrolases"/>
    <property type="match status" value="1"/>
</dbReference>
<dbReference type="Gene3D" id="3.40.50.300">
    <property type="entry name" value="P-loop containing nucleotide triphosphate hydrolases"/>
    <property type="match status" value="1"/>
</dbReference>
<protein>
    <recommendedName>
        <fullName evidence="2">Nephrocystin 3-like N-terminal domain-containing protein</fullName>
    </recommendedName>
</protein>
<dbReference type="Pfam" id="PF24883">
    <property type="entry name" value="NPHP3_N"/>
    <property type="match status" value="1"/>
</dbReference>
<dbReference type="EMBL" id="KQ964268">
    <property type="protein sequence ID" value="KXJ86395.1"/>
    <property type="molecule type" value="Genomic_DNA"/>
</dbReference>
<evidence type="ECO:0000313" key="4">
    <source>
        <dbReference type="Proteomes" id="UP000070501"/>
    </source>
</evidence>
<accession>A0A136IN77</accession>
<dbReference type="InParanoid" id="A0A136IN77"/>
<dbReference type="STRING" id="196109.A0A136IN77"/>
<reference evidence="4" key="1">
    <citation type="submission" date="2016-02" db="EMBL/GenBank/DDBJ databases">
        <title>Draft genome sequence of Microdochium bolleyi, a fungal endophyte of beachgrass.</title>
        <authorList>
            <consortium name="DOE Joint Genome Institute"/>
            <person name="David A.S."/>
            <person name="May G."/>
            <person name="Haridas S."/>
            <person name="Lim J."/>
            <person name="Wang M."/>
            <person name="Labutti K."/>
            <person name="Lipzen A."/>
            <person name="Barry K."/>
            <person name="Grigoriev I.V."/>
        </authorList>
    </citation>
    <scope>NUCLEOTIDE SEQUENCE [LARGE SCALE GENOMIC DNA]</scope>
    <source>
        <strain evidence="4">J235TASD1</strain>
    </source>
</reference>
<dbReference type="PANTHER" id="PTHR10039">
    <property type="entry name" value="AMELOGENIN"/>
    <property type="match status" value="1"/>
</dbReference>
<keyword evidence="1" id="KW-0677">Repeat</keyword>
<proteinExistence type="predicted"/>
<gene>
    <name evidence="3" type="ORF">Micbo1qcDRAFT_126350</name>
</gene>
<keyword evidence="4" id="KW-1185">Reference proteome</keyword>
<feature type="domain" description="Nephrocystin 3-like N-terminal" evidence="2">
    <location>
        <begin position="5"/>
        <end position="117"/>
    </location>
</feature>
<name>A0A136IN77_9PEZI</name>